<evidence type="ECO:0000313" key="13">
    <source>
        <dbReference type="Proteomes" id="UP000829069"/>
    </source>
</evidence>
<dbReference type="Pfam" id="PF00905">
    <property type="entry name" value="Transpeptidase"/>
    <property type="match status" value="1"/>
</dbReference>
<feature type="domain" description="Glycosyl transferase family 51" evidence="11">
    <location>
        <begin position="76"/>
        <end position="265"/>
    </location>
</feature>
<evidence type="ECO:0000259" key="11">
    <source>
        <dbReference type="Pfam" id="PF00912"/>
    </source>
</evidence>
<dbReference type="Proteomes" id="UP000829069">
    <property type="component" value="Chromosome"/>
</dbReference>
<dbReference type="InterPro" id="IPR012338">
    <property type="entry name" value="Beta-lactam/transpept-like"/>
</dbReference>
<evidence type="ECO:0000256" key="3">
    <source>
        <dbReference type="ARBA" id="ARBA00022676"/>
    </source>
</evidence>
<sequence>MAARKSPFFDTATTLGKIVGFLGISALCGVLAAGLLVPAAAVAGVGATSSIEYFDQLPDELQTQPLSQPSRILSSDGKLIATFYAENRVPVSLDKVSPHMQNAITSIEDVRFYEHNGVDPQGIMRAAVTNLAGGDLQGASTLTMQYVNNVLIDAGASAGKGADELTISGTKDIGDKLREAKLAIAVEKEFSKEEILQGYLNIVLFSGQVYGIEAAAKTFFGVSAAKLTIPQSAMLAGMVQSPNYFNPVNNPEATLERRNTVLAAMLSAGKITKAEYDEAVATDLDLNLKPVRSGCVAANFADYFCSYVQHAIMQSDAFGKDSTERAKLLARGGLTIKTTLDSRLQKEAQKQIEQEVPKGDKSGVGSSMVSVEPGTGKILMMAQNTKYSPEDGAANTELNYNVDADMGGGNGWQPGSTMKPYTTVAWLEAGKALNASVDARRTEYPAQYPWKASCLPPDAWFSEWPFKNALPGYERSMTASQGLTWSINSATAAMAAQLDLCDIQDAATRLGVRTATDKEPISIEHPSFIIGTTNVSPMTMAASFAAFANGGVYCKPIALASVTDAAGNKYKVPKKSCDRAISEDVAAAVSVPLENLVNLRLGAIHPIGVPAAAKTGTTDKSEYTWTVGYTKGISTASWVGNPHAYKSINNIPINGVTRSYVDGATIAGGQWTGYMEKVAGLYKTGGFGSAPSSMLYPPQPKKVETDDKKSSDSGDNDGGGDSDNDSGDSDNGNGNGGGSDNGGGNGNRNGSDD</sequence>
<evidence type="ECO:0000256" key="1">
    <source>
        <dbReference type="ARBA" id="ARBA00022645"/>
    </source>
</evidence>
<reference evidence="12 13" key="1">
    <citation type="submission" date="2022-03" db="EMBL/GenBank/DDBJ databases">
        <title>Isotopic signatures of nitrous oxide derived from detoxification processes.</title>
        <authorList>
            <person name="Behrendt U."/>
            <person name="Buchen C."/>
            <person name="Well R."/>
            <person name="Ulrich A."/>
            <person name="Rohe L."/>
            <person name="Kolb S."/>
            <person name="Schloter M."/>
            <person name="Horn M.A."/>
            <person name="Augustin J."/>
        </authorList>
    </citation>
    <scope>NUCLEOTIDE SEQUENCE [LARGE SCALE GENOMIC DNA]</scope>
    <source>
        <strain evidence="12 13">S4-C24</strain>
    </source>
</reference>
<dbReference type="EMBL" id="CP093326">
    <property type="protein sequence ID" value="UNK46555.1"/>
    <property type="molecule type" value="Genomic_DNA"/>
</dbReference>
<keyword evidence="6" id="KW-0511">Multifunctional enzyme</keyword>
<evidence type="ECO:0000259" key="10">
    <source>
        <dbReference type="Pfam" id="PF00905"/>
    </source>
</evidence>
<dbReference type="PANTHER" id="PTHR32282">
    <property type="entry name" value="BINDING PROTEIN TRANSPEPTIDASE, PUTATIVE-RELATED"/>
    <property type="match status" value="1"/>
</dbReference>
<evidence type="ECO:0000256" key="4">
    <source>
        <dbReference type="ARBA" id="ARBA00022679"/>
    </source>
</evidence>
<organism evidence="12 13">
    <name type="scientific">Arthrobacter sulfonylureivorans</name>
    <dbReference type="NCBI Taxonomy" id="2486855"/>
    <lineage>
        <taxon>Bacteria</taxon>
        <taxon>Bacillati</taxon>
        <taxon>Actinomycetota</taxon>
        <taxon>Actinomycetes</taxon>
        <taxon>Micrococcales</taxon>
        <taxon>Micrococcaceae</taxon>
        <taxon>Arthrobacter</taxon>
    </lineage>
</organism>
<feature type="compositionally biased region" description="Acidic residues" evidence="9">
    <location>
        <begin position="714"/>
        <end position="728"/>
    </location>
</feature>
<feature type="domain" description="Penicillin-binding protein transpeptidase" evidence="10">
    <location>
        <begin position="368"/>
        <end position="631"/>
    </location>
</feature>
<dbReference type="InterPro" id="IPR036950">
    <property type="entry name" value="PBP_transglycosylase"/>
</dbReference>
<evidence type="ECO:0000256" key="2">
    <source>
        <dbReference type="ARBA" id="ARBA00022670"/>
    </source>
</evidence>
<gene>
    <name evidence="12" type="ORF">MNQ99_04105</name>
</gene>
<accession>A0ABY3W8C1</accession>
<dbReference type="InterPro" id="IPR050396">
    <property type="entry name" value="Glycosyltr_51/Transpeptidase"/>
</dbReference>
<comment type="catalytic activity">
    <reaction evidence="7">
        <text>Preferential cleavage: (Ac)2-L-Lys-D-Ala-|-D-Ala. Also transpeptidation of peptidyl-alanyl moieties that are N-acyl substituents of D-alanine.</text>
        <dbReference type="EC" id="3.4.16.4"/>
    </reaction>
</comment>
<evidence type="ECO:0000256" key="9">
    <source>
        <dbReference type="SAM" id="MobiDB-lite"/>
    </source>
</evidence>
<proteinExistence type="predicted"/>
<evidence type="ECO:0000256" key="6">
    <source>
        <dbReference type="ARBA" id="ARBA00023268"/>
    </source>
</evidence>
<evidence type="ECO:0000256" key="5">
    <source>
        <dbReference type="ARBA" id="ARBA00022801"/>
    </source>
</evidence>
<dbReference type="PANTHER" id="PTHR32282:SF33">
    <property type="entry name" value="PEPTIDOGLYCAN GLYCOSYLTRANSFERASE"/>
    <property type="match status" value="1"/>
</dbReference>
<name>A0ABY3W8C1_9MICC</name>
<keyword evidence="2" id="KW-0645">Protease</keyword>
<dbReference type="RefSeq" id="WP_241914544.1">
    <property type="nucleotide sequence ID" value="NZ_CP093326.1"/>
</dbReference>
<feature type="region of interest" description="Disordered" evidence="9">
    <location>
        <begin position="692"/>
        <end position="753"/>
    </location>
</feature>
<keyword evidence="3" id="KW-0328">Glycosyltransferase</keyword>
<evidence type="ECO:0000256" key="8">
    <source>
        <dbReference type="ARBA" id="ARBA00049902"/>
    </source>
</evidence>
<dbReference type="Pfam" id="PF00912">
    <property type="entry name" value="Transgly"/>
    <property type="match status" value="1"/>
</dbReference>
<dbReference type="InterPro" id="IPR001264">
    <property type="entry name" value="Glyco_trans_51"/>
</dbReference>
<keyword evidence="4" id="KW-0808">Transferase</keyword>
<feature type="compositionally biased region" description="Gly residues" evidence="9">
    <location>
        <begin position="733"/>
        <end position="747"/>
    </location>
</feature>
<evidence type="ECO:0000313" key="12">
    <source>
        <dbReference type="EMBL" id="UNK46555.1"/>
    </source>
</evidence>
<dbReference type="InterPro" id="IPR001460">
    <property type="entry name" value="PCN-bd_Tpept"/>
</dbReference>
<keyword evidence="1" id="KW-0121">Carboxypeptidase</keyword>
<dbReference type="Gene3D" id="3.40.710.10">
    <property type="entry name" value="DD-peptidase/beta-lactamase superfamily"/>
    <property type="match status" value="1"/>
</dbReference>
<comment type="catalytic activity">
    <reaction evidence="8">
        <text>[GlcNAc-(1-&gt;4)-Mur2Ac(oyl-L-Ala-gamma-D-Glu-L-Lys-D-Ala-D-Ala)](n)-di-trans,octa-cis-undecaprenyl diphosphate + beta-D-GlcNAc-(1-&gt;4)-Mur2Ac(oyl-L-Ala-gamma-D-Glu-L-Lys-D-Ala-D-Ala)-di-trans,octa-cis-undecaprenyl diphosphate = [GlcNAc-(1-&gt;4)-Mur2Ac(oyl-L-Ala-gamma-D-Glu-L-Lys-D-Ala-D-Ala)](n+1)-di-trans,octa-cis-undecaprenyl diphosphate + di-trans,octa-cis-undecaprenyl diphosphate + H(+)</text>
        <dbReference type="Rhea" id="RHEA:23708"/>
        <dbReference type="Rhea" id="RHEA-COMP:9602"/>
        <dbReference type="Rhea" id="RHEA-COMP:9603"/>
        <dbReference type="ChEBI" id="CHEBI:15378"/>
        <dbReference type="ChEBI" id="CHEBI:58405"/>
        <dbReference type="ChEBI" id="CHEBI:60033"/>
        <dbReference type="ChEBI" id="CHEBI:78435"/>
        <dbReference type="EC" id="2.4.99.28"/>
    </reaction>
</comment>
<dbReference type="Gene3D" id="1.10.3810.10">
    <property type="entry name" value="Biosynthetic peptidoglycan transglycosylase-like"/>
    <property type="match status" value="1"/>
</dbReference>
<dbReference type="InterPro" id="IPR023346">
    <property type="entry name" value="Lysozyme-like_dom_sf"/>
</dbReference>
<dbReference type="SUPFAM" id="SSF56601">
    <property type="entry name" value="beta-lactamase/transpeptidase-like"/>
    <property type="match status" value="1"/>
</dbReference>
<keyword evidence="13" id="KW-1185">Reference proteome</keyword>
<evidence type="ECO:0000256" key="7">
    <source>
        <dbReference type="ARBA" id="ARBA00034000"/>
    </source>
</evidence>
<dbReference type="SUPFAM" id="SSF53955">
    <property type="entry name" value="Lysozyme-like"/>
    <property type="match status" value="1"/>
</dbReference>
<protein>
    <submittedName>
        <fullName evidence="12">Transglycosylase domain-containing protein</fullName>
    </submittedName>
</protein>
<feature type="compositionally biased region" description="Basic and acidic residues" evidence="9">
    <location>
        <begin position="701"/>
        <end position="712"/>
    </location>
</feature>
<keyword evidence="5" id="KW-0378">Hydrolase</keyword>